<evidence type="ECO:0000256" key="3">
    <source>
        <dbReference type="ARBA" id="ARBA00023219"/>
    </source>
</evidence>
<evidence type="ECO:0000256" key="2">
    <source>
        <dbReference type="ARBA" id="ARBA00023009"/>
    </source>
</evidence>
<dbReference type="InterPro" id="IPR006427">
    <property type="entry name" value="Portal_HK97"/>
</dbReference>
<reference evidence="4" key="1">
    <citation type="journal article" date="2021" name="Proc. Natl. Acad. Sci. U.S.A.">
        <title>A Catalog of Tens of Thousands of Viruses from Human Metagenomes Reveals Hidden Associations with Chronic Diseases.</title>
        <authorList>
            <person name="Tisza M.J."/>
            <person name="Buck C.B."/>
        </authorList>
    </citation>
    <scope>NUCLEOTIDE SEQUENCE</scope>
    <source>
        <strain evidence="4">CtGgs6</strain>
    </source>
</reference>
<organism evidence="4">
    <name type="scientific">Myoviridae sp. ctGgs6</name>
    <dbReference type="NCBI Taxonomy" id="2825072"/>
    <lineage>
        <taxon>Viruses</taxon>
        <taxon>Duplodnaviria</taxon>
        <taxon>Heunggongvirae</taxon>
        <taxon>Uroviricota</taxon>
        <taxon>Caudoviricetes</taxon>
    </lineage>
</organism>
<keyword evidence="1" id="KW-1188">Viral release from host cell</keyword>
<keyword evidence="2" id="KW-1162">Viral penetration into host cytoplasm</keyword>
<proteinExistence type="predicted"/>
<evidence type="ECO:0000256" key="1">
    <source>
        <dbReference type="ARBA" id="ARBA00022950"/>
    </source>
</evidence>
<dbReference type="InterPro" id="IPR006944">
    <property type="entry name" value="Phage/GTA_portal"/>
</dbReference>
<dbReference type="NCBIfam" id="TIGR01537">
    <property type="entry name" value="portal_HK97"/>
    <property type="match status" value="1"/>
</dbReference>
<keyword evidence="3" id="KW-0231">Viral genome packaging</keyword>
<accession>A0A8S5USH5</accession>
<keyword evidence="1" id="KW-0118">Viral capsid assembly</keyword>
<name>A0A8S5USH5_9CAUD</name>
<dbReference type="EMBL" id="BK016132">
    <property type="protein sequence ID" value="DAF97326.1"/>
    <property type="molecule type" value="Genomic_DNA"/>
</dbReference>
<keyword evidence="2" id="KW-1171">Viral genome ejection through host cell envelope</keyword>
<sequence length="408" mass="45780">MGEATYYACIKVLSEGIGKLPLKVQQYTPEHGIRIAREHPFYRMLNERPNRYMSASVFWSTMELCRNHYGNAYAWIDTRDPRNPQLWIMNPNEVALWYDDKLVLGDVPDVYYQYCTPGGVIVFKSEDVLHFKAHNTRDGLVGIPVREQLSEPIQGNIKAQRMINKMYESGMTAKAVLQYTGQLSDRNVDALVKGVKQYASGELKDTESGNIIPLPTGMTLTPLNMKLADSQFLELRRHTAMQIASAFGVMPYQVGDYTKSSYASAEAQQLSFLVDTLLYIVKQYEEEIGAKLLSDIEVANGYHVKFNTAVILRADQQTQIQTLAAAVQSFLMTPNEAREKLDLPNKPGGDQLLGNGASIPVQFAGSQYTNISGKEDKAWINDMAIQLADMMVKKFTGILPEQLTNPRA</sequence>
<dbReference type="Pfam" id="PF04860">
    <property type="entry name" value="Phage_portal"/>
    <property type="match status" value="1"/>
</dbReference>
<evidence type="ECO:0000313" key="4">
    <source>
        <dbReference type="EMBL" id="DAF97326.1"/>
    </source>
</evidence>
<keyword evidence="2" id="KW-1160">Virus entry into host cell</keyword>
<protein>
    <submittedName>
        <fullName evidence="4">Portal protein</fullName>
    </submittedName>
</protein>